<evidence type="ECO:0000313" key="6">
    <source>
        <dbReference type="Proteomes" id="UP001596516"/>
    </source>
</evidence>
<dbReference type="Gene3D" id="3.40.190.10">
    <property type="entry name" value="Periplasmic binding protein-like II"/>
    <property type="match status" value="1"/>
</dbReference>
<dbReference type="InterPro" id="IPR000914">
    <property type="entry name" value="SBP_5_dom"/>
</dbReference>
<dbReference type="InterPro" id="IPR030678">
    <property type="entry name" value="Peptide/Ni-bd"/>
</dbReference>
<dbReference type="PANTHER" id="PTHR30290">
    <property type="entry name" value="PERIPLASMIC BINDING COMPONENT OF ABC TRANSPORTER"/>
    <property type="match status" value="1"/>
</dbReference>
<keyword evidence="3" id="KW-0732">Signal</keyword>
<evidence type="ECO:0000313" key="5">
    <source>
        <dbReference type="EMBL" id="MFC7705797.1"/>
    </source>
</evidence>
<dbReference type="Proteomes" id="UP001596516">
    <property type="component" value="Unassembled WGS sequence"/>
</dbReference>
<organism evidence="5 6">
    <name type="scientific">Plastorhodobacter daqingensis</name>
    <dbReference type="NCBI Taxonomy" id="1387281"/>
    <lineage>
        <taxon>Bacteria</taxon>
        <taxon>Pseudomonadati</taxon>
        <taxon>Pseudomonadota</taxon>
        <taxon>Alphaproteobacteria</taxon>
        <taxon>Rhodobacterales</taxon>
        <taxon>Paracoccaceae</taxon>
        <taxon>Plastorhodobacter</taxon>
    </lineage>
</organism>
<accession>A0ABW2UM20</accession>
<dbReference type="RefSeq" id="WP_377406066.1">
    <property type="nucleotide sequence ID" value="NZ_JBHTFQ010000010.1"/>
</dbReference>
<comment type="subcellular location">
    <subcellularLocation>
        <location evidence="1">Periplasm</location>
    </subcellularLocation>
</comment>
<name>A0ABW2UM20_9RHOB</name>
<evidence type="ECO:0000256" key="1">
    <source>
        <dbReference type="ARBA" id="ARBA00004418"/>
    </source>
</evidence>
<sequence length="656" mass="73367">MPRPLPRSRAHVVRMAPARLALAMLTSLMVLLGWATMLHAQDLQPIPIEADADGIIRTHGYSYYGTLHYPADFQHFSYVNPDAPKGGEFSTWASGTFDSMNPYAQRGSAGAYAQMVYESLLGEEPAGGAAPADVYGEYYGLLAESLEYPEGREWVIFHMRPEARFSDGTPVTAHDVVFSHNLFLDQGLASYAAAVRQVILSAEALDDHTVKFTFADGIPRRSLIEQVGFVTVFPQKWFEETGARLDEPRLDAPPGSGPYMLDSYDINRRIVYRRNPDYWGADLPINRGRHNFDRIRIEYFADDTAAFEAFKIGDYTFRAETNSRQWATGYGFPAARQGHVVREVLPNGTPPNASGLIFNLGREIFADKRVREAISLAYNFEWSNATYQHGLFKQRNSFSQGSPLEAQGVPEGEELAFLQALGDLVPPELLSEPAVMAHQSSVGGLADRGNLRRAGRLLDEAGWEVGSDGIRRNSAGQPLRIEFPLNSSSSPVAEAIVSSFGQNLRSLGVDLRMVKMDPAQYTLRTRDRNYDMVLAAYRSFLDAGTGLWQSFGSREADVASSFNPAHLASPLVDRVIELALETTTTEERDVAMRVLDRVLRFERIMVPLWYTDESWVAYWDIYERPETLPPYSDGEMDFWWVNPDKVQALRAAGALR</sequence>
<dbReference type="Gene3D" id="3.10.105.10">
    <property type="entry name" value="Dipeptide-binding Protein, Domain 3"/>
    <property type="match status" value="1"/>
</dbReference>
<comment type="caution">
    <text evidence="5">The sequence shown here is derived from an EMBL/GenBank/DDBJ whole genome shotgun (WGS) entry which is preliminary data.</text>
</comment>
<gene>
    <name evidence="5" type="ORF">ACFQXB_16570</name>
</gene>
<evidence type="ECO:0000256" key="3">
    <source>
        <dbReference type="ARBA" id="ARBA00022729"/>
    </source>
</evidence>
<reference evidence="6" key="1">
    <citation type="journal article" date="2019" name="Int. J. Syst. Evol. Microbiol.">
        <title>The Global Catalogue of Microorganisms (GCM) 10K type strain sequencing project: providing services to taxonomists for standard genome sequencing and annotation.</title>
        <authorList>
            <consortium name="The Broad Institute Genomics Platform"/>
            <consortium name="The Broad Institute Genome Sequencing Center for Infectious Disease"/>
            <person name="Wu L."/>
            <person name="Ma J."/>
        </authorList>
    </citation>
    <scope>NUCLEOTIDE SEQUENCE [LARGE SCALE GENOMIC DNA]</scope>
    <source>
        <strain evidence="6">CGMCC 1.12750</strain>
    </source>
</reference>
<dbReference type="EMBL" id="JBHTFQ010000010">
    <property type="protein sequence ID" value="MFC7705797.1"/>
    <property type="molecule type" value="Genomic_DNA"/>
</dbReference>
<evidence type="ECO:0000259" key="4">
    <source>
        <dbReference type="Pfam" id="PF00496"/>
    </source>
</evidence>
<dbReference type="PANTHER" id="PTHR30290:SF64">
    <property type="entry name" value="ABC TRANSPORTER PERIPLASMIC BINDING PROTEIN"/>
    <property type="match status" value="1"/>
</dbReference>
<evidence type="ECO:0000256" key="2">
    <source>
        <dbReference type="ARBA" id="ARBA00005695"/>
    </source>
</evidence>
<dbReference type="Pfam" id="PF00496">
    <property type="entry name" value="SBP_bac_5"/>
    <property type="match status" value="1"/>
</dbReference>
<protein>
    <submittedName>
        <fullName evidence="5">Extracellular solute-binding protein</fullName>
    </submittedName>
</protein>
<dbReference type="PIRSF" id="PIRSF002741">
    <property type="entry name" value="MppA"/>
    <property type="match status" value="1"/>
</dbReference>
<feature type="domain" description="Solute-binding protein family 5" evidence="4">
    <location>
        <begin position="137"/>
        <end position="554"/>
    </location>
</feature>
<keyword evidence="6" id="KW-1185">Reference proteome</keyword>
<dbReference type="InterPro" id="IPR039424">
    <property type="entry name" value="SBP_5"/>
</dbReference>
<proteinExistence type="inferred from homology"/>
<dbReference type="CDD" id="cd08497">
    <property type="entry name" value="MbnE-like"/>
    <property type="match status" value="1"/>
</dbReference>
<dbReference type="SUPFAM" id="SSF53850">
    <property type="entry name" value="Periplasmic binding protein-like II"/>
    <property type="match status" value="1"/>
</dbReference>
<comment type="similarity">
    <text evidence="2">Belongs to the bacterial solute-binding protein 5 family.</text>
</comment>